<dbReference type="GO" id="GO:0043024">
    <property type="term" value="F:ribosomal small subunit binding"/>
    <property type="evidence" value="ECO:0007669"/>
    <property type="project" value="TreeGrafter"/>
</dbReference>
<evidence type="ECO:0000256" key="1">
    <source>
        <dbReference type="ARBA" id="ARBA00022517"/>
    </source>
</evidence>
<accession>A0A537J764</accession>
<dbReference type="InterPro" id="IPR020053">
    <property type="entry name" value="Ribosome-bd_factorA_CS"/>
</dbReference>
<dbReference type="InterPro" id="IPR015946">
    <property type="entry name" value="KH_dom-like_a/b"/>
</dbReference>
<keyword evidence="1 2" id="KW-0690">Ribosome biogenesis</keyword>
<dbReference type="AlphaFoldDB" id="A0A537J764"/>
<dbReference type="InterPro" id="IPR023799">
    <property type="entry name" value="RbfA_dom_sf"/>
</dbReference>
<dbReference type="PANTHER" id="PTHR33515:SF1">
    <property type="entry name" value="RIBOSOME-BINDING FACTOR A, CHLOROPLASTIC-RELATED"/>
    <property type="match status" value="1"/>
</dbReference>
<comment type="function">
    <text evidence="2">One of several proteins that assist in the late maturation steps of the functional core of the 30S ribosomal subunit. Associates with free 30S ribosomal subunits (but not with 30S subunits that are part of 70S ribosomes or polysomes). Required for efficient processing of 16S rRNA. May interact with the 5'-terminal helix region of 16S rRNA.</text>
</comment>
<proteinExistence type="inferred from homology"/>
<dbReference type="EMBL" id="VBAO01000304">
    <property type="protein sequence ID" value="TMI79212.1"/>
    <property type="molecule type" value="Genomic_DNA"/>
</dbReference>
<keyword evidence="2" id="KW-0963">Cytoplasm</keyword>
<protein>
    <recommendedName>
        <fullName evidence="2">Ribosome-binding factor A</fullName>
    </recommendedName>
</protein>
<dbReference type="Pfam" id="PF02033">
    <property type="entry name" value="RBFA"/>
    <property type="match status" value="1"/>
</dbReference>
<dbReference type="PANTHER" id="PTHR33515">
    <property type="entry name" value="RIBOSOME-BINDING FACTOR A, CHLOROPLASTIC-RELATED"/>
    <property type="match status" value="1"/>
</dbReference>
<dbReference type="Gene3D" id="3.30.300.20">
    <property type="match status" value="1"/>
</dbReference>
<dbReference type="Proteomes" id="UP000320048">
    <property type="component" value="Unassembled WGS sequence"/>
</dbReference>
<evidence type="ECO:0000313" key="4">
    <source>
        <dbReference type="Proteomes" id="UP000320048"/>
    </source>
</evidence>
<dbReference type="NCBIfam" id="TIGR00082">
    <property type="entry name" value="rbfA"/>
    <property type="match status" value="1"/>
</dbReference>
<dbReference type="HAMAP" id="MF_00003">
    <property type="entry name" value="RbfA"/>
    <property type="match status" value="1"/>
</dbReference>
<gene>
    <name evidence="2 3" type="primary">rbfA</name>
    <name evidence="3" type="ORF">E6H04_10955</name>
</gene>
<comment type="similarity">
    <text evidence="2">Belongs to the RbfA family.</text>
</comment>
<dbReference type="GO" id="GO:0005829">
    <property type="term" value="C:cytosol"/>
    <property type="evidence" value="ECO:0007669"/>
    <property type="project" value="TreeGrafter"/>
</dbReference>
<reference evidence="3 4" key="1">
    <citation type="journal article" date="2019" name="Nat. Microbiol.">
        <title>Mediterranean grassland soil C-N compound turnover is dependent on rainfall and depth, and is mediated by genomically divergent microorganisms.</title>
        <authorList>
            <person name="Diamond S."/>
            <person name="Andeer P.F."/>
            <person name="Li Z."/>
            <person name="Crits-Christoph A."/>
            <person name="Burstein D."/>
            <person name="Anantharaman K."/>
            <person name="Lane K.R."/>
            <person name="Thomas B.C."/>
            <person name="Pan C."/>
            <person name="Northen T.R."/>
            <person name="Banfield J.F."/>
        </authorList>
    </citation>
    <scope>NUCLEOTIDE SEQUENCE [LARGE SCALE GENOMIC DNA]</scope>
    <source>
        <strain evidence="3">NP_7</strain>
    </source>
</reference>
<evidence type="ECO:0000313" key="3">
    <source>
        <dbReference type="EMBL" id="TMI79212.1"/>
    </source>
</evidence>
<dbReference type="InterPro" id="IPR000238">
    <property type="entry name" value="RbfA"/>
</dbReference>
<dbReference type="PROSITE" id="PS01319">
    <property type="entry name" value="RBFA"/>
    <property type="match status" value="1"/>
</dbReference>
<comment type="subcellular location">
    <subcellularLocation>
        <location evidence="2">Cytoplasm</location>
    </subcellularLocation>
</comment>
<organism evidence="3 4">
    <name type="scientific">Candidatus Segetimicrobium genomatis</name>
    <dbReference type="NCBI Taxonomy" id="2569760"/>
    <lineage>
        <taxon>Bacteria</taxon>
        <taxon>Bacillati</taxon>
        <taxon>Candidatus Sysuimicrobiota</taxon>
        <taxon>Candidatus Sysuimicrobiia</taxon>
        <taxon>Candidatus Sysuimicrobiales</taxon>
        <taxon>Candidatus Segetimicrobiaceae</taxon>
        <taxon>Candidatus Segetimicrobium</taxon>
    </lineage>
</organism>
<dbReference type="GO" id="GO:0030490">
    <property type="term" value="P:maturation of SSU-rRNA"/>
    <property type="evidence" value="ECO:0007669"/>
    <property type="project" value="UniProtKB-UniRule"/>
</dbReference>
<name>A0A537J764_9BACT</name>
<sequence length="134" mass="15247">MSVRLARLRELFKIEVSAILQREMKDPRIGFVSVTDVELSMDLRHAKVFVSILGDAAAKAETMATLGNAQGFVRRELARRIRLRFIPAIHFKLDESIERGVRVQRLLRRVIEVDGERRSDVPGGDRRGDPQEPA</sequence>
<comment type="subunit">
    <text evidence="2">Monomer. Binds 30S ribosomal subunits, but not 50S ribosomal subunits or 70S ribosomes.</text>
</comment>
<evidence type="ECO:0000256" key="2">
    <source>
        <dbReference type="HAMAP-Rule" id="MF_00003"/>
    </source>
</evidence>
<dbReference type="SUPFAM" id="SSF89919">
    <property type="entry name" value="Ribosome-binding factor A, RbfA"/>
    <property type="match status" value="1"/>
</dbReference>
<comment type="caution">
    <text evidence="3">The sequence shown here is derived from an EMBL/GenBank/DDBJ whole genome shotgun (WGS) entry which is preliminary data.</text>
</comment>